<sequence length="144" mass="15348">MGIPAVKNVDLSVEQSDILALLGPSGCGKTTVLRLIAGLDIPETGTVEIGGNMVTDIKTQAGPEKRQVGMVFQEYALFPHMNVSKNIAYGLPRSGKQQSIVNEMLSLVNLEGMGERMPHQLSGGEQQRVALARALAPSPQVLLL</sequence>
<dbReference type="Pfam" id="PF00005">
    <property type="entry name" value="ABC_tran"/>
    <property type="match status" value="1"/>
</dbReference>
<dbReference type="InterPro" id="IPR017871">
    <property type="entry name" value="ABC_transporter-like_CS"/>
</dbReference>
<evidence type="ECO:0000259" key="2">
    <source>
        <dbReference type="Pfam" id="PF00005"/>
    </source>
</evidence>
<dbReference type="PROSITE" id="PS00211">
    <property type="entry name" value="ABC_TRANSPORTER_1"/>
    <property type="match status" value="1"/>
</dbReference>
<evidence type="ECO:0000256" key="1">
    <source>
        <dbReference type="ARBA" id="ARBA00022448"/>
    </source>
</evidence>
<reference evidence="3" key="1">
    <citation type="submission" date="2018-05" db="EMBL/GenBank/DDBJ databases">
        <authorList>
            <person name="Lanie J.A."/>
            <person name="Ng W.-L."/>
            <person name="Kazmierczak K.M."/>
            <person name="Andrzejewski T.M."/>
            <person name="Davidsen T.M."/>
            <person name="Wayne K.J."/>
            <person name="Tettelin H."/>
            <person name="Glass J.I."/>
            <person name="Rusch D."/>
            <person name="Podicherti R."/>
            <person name="Tsui H.-C.T."/>
            <person name="Winkler M.E."/>
        </authorList>
    </citation>
    <scope>NUCLEOTIDE SEQUENCE</scope>
</reference>
<dbReference type="InterPro" id="IPR027417">
    <property type="entry name" value="P-loop_NTPase"/>
</dbReference>
<feature type="non-terminal residue" evidence="3">
    <location>
        <position position="1"/>
    </location>
</feature>
<protein>
    <recommendedName>
        <fullName evidence="2">ABC transporter domain-containing protein</fullName>
    </recommendedName>
</protein>
<dbReference type="PANTHER" id="PTHR42781">
    <property type="entry name" value="SPERMIDINE/PUTRESCINE IMPORT ATP-BINDING PROTEIN POTA"/>
    <property type="match status" value="1"/>
</dbReference>
<keyword evidence="1" id="KW-0813">Transport</keyword>
<feature type="domain" description="ABC transporter" evidence="2">
    <location>
        <begin position="6"/>
        <end position="144"/>
    </location>
</feature>
<dbReference type="GO" id="GO:0016887">
    <property type="term" value="F:ATP hydrolysis activity"/>
    <property type="evidence" value="ECO:0007669"/>
    <property type="project" value="InterPro"/>
</dbReference>
<accession>A0A382P843</accession>
<dbReference type="Gene3D" id="3.40.50.300">
    <property type="entry name" value="P-loop containing nucleotide triphosphate hydrolases"/>
    <property type="match status" value="1"/>
</dbReference>
<proteinExistence type="predicted"/>
<feature type="non-terminal residue" evidence="3">
    <location>
        <position position="144"/>
    </location>
</feature>
<gene>
    <name evidence="3" type="ORF">METZ01_LOCUS320865</name>
</gene>
<evidence type="ECO:0000313" key="3">
    <source>
        <dbReference type="EMBL" id="SVC68011.1"/>
    </source>
</evidence>
<dbReference type="EMBL" id="UINC01104673">
    <property type="protein sequence ID" value="SVC68011.1"/>
    <property type="molecule type" value="Genomic_DNA"/>
</dbReference>
<dbReference type="PANTHER" id="PTHR42781:SF4">
    <property type="entry name" value="SPERMIDINE_PUTRESCINE IMPORT ATP-BINDING PROTEIN POTA"/>
    <property type="match status" value="1"/>
</dbReference>
<dbReference type="AlphaFoldDB" id="A0A382P843"/>
<dbReference type="GO" id="GO:0005524">
    <property type="term" value="F:ATP binding"/>
    <property type="evidence" value="ECO:0007669"/>
    <property type="project" value="InterPro"/>
</dbReference>
<name>A0A382P843_9ZZZZ</name>
<dbReference type="InterPro" id="IPR003439">
    <property type="entry name" value="ABC_transporter-like_ATP-bd"/>
</dbReference>
<dbReference type="SUPFAM" id="SSF52540">
    <property type="entry name" value="P-loop containing nucleoside triphosphate hydrolases"/>
    <property type="match status" value="1"/>
</dbReference>
<organism evidence="3">
    <name type="scientific">marine metagenome</name>
    <dbReference type="NCBI Taxonomy" id="408172"/>
    <lineage>
        <taxon>unclassified sequences</taxon>
        <taxon>metagenomes</taxon>
        <taxon>ecological metagenomes</taxon>
    </lineage>
</organism>
<dbReference type="InterPro" id="IPR050093">
    <property type="entry name" value="ABC_SmlMolc_Importer"/>
</dbReference>